<keyword evidence="1" id="KW-0862">Zinc</keyword>
<proteinExistence type="predicted"/>
<evidence type="ECO:0000313" key="3">
    <source>
        <dbReference type="EMBL" id="KAH3807037.1"/>
    </source>
</evidence>
<keyword evidence="1" id="KW-0863">Zinc-finger</keyword>
<dbReference type="CDD" id="cd19757">
    <property type="entry name" value="Bbox1"/>
    <property type="match status" value="1"/>
</dbReference>
<sequence length="589" mass="66295">MATGEQDDDLVKYSSDTVSGRVAEKKCDVCVRNMLSNKAKLFCSACTESICDDCIVIHLRDTSKKHVIVDVQSVDEENYGVNMNGLDLCKEHLKVLKFYCENHKQLCCSKCVMVHRKCDDFIEITICSEEDRKRLQDMKSAVLKANEDTFSLLQKVNQAKHSYVEAVEGISKDVDKTRDDILKVFEDATHMLMKEVDSMNAEKMKTLDLMNKALSSIRTDIAKVLPVCSNVLDKGTPQQMFIFVHTTANILNEAAQQLELERNLHPLPPMKVQIADDIDNLIQMGNKLMKLHIGEEIPDKDKGQPEIINSVMQQRPVTLQLLESADIVKSKGDKNDPFVTGLDFLPDGRLVAVDHYNNKCFLMNSMLQRKGQPYTFKTTVFDVRCVFHFLIAVSTVKQICILAINADSCTIIHIKRIDTTSRIFSISNLTPSNMVVSTYADYRSARMISFDGIEKDFDNLEFPKKTYNFDESKCLYAQSNNTLVLTDTLANTVYMYDTLKGTSRAVTDDNIQQPTGACVGPDDTVLVCSMRKNSIVHLTVEGDILGIYPVDMAFPYAVCTNTDRSTLVVSNCINGIRKLQLYKISPACF</sequence>
<dbReference type="GO" id="GO:0061630">
    <property type="term" value="F:ubiquitin protein ligase activity"/>
    <property type="evidence" value="ECO:0007669"/>
    <property type="project" value="TreeGrafter"/>
</dbReference>
<evidence type="ECO:0000256" key="1">
    <source>
        <dbReference type="PROSITE-ProRule" id="PRU00024"/>
    </source>
</evidence>
<organism evidence="3 4">
    <name type="scientific">Dreissena polymorpha</name>
    <name type="common">Zebra mussel</name>
    <name type="synonym">Mytilus polymorpha</name>
    <dbReference type="NCBI Taxonomy" id="45954"/>
    <lineage>
        <taxon>Eukaryota</taxon>
        <taxon>Metazoa</taxon>
        <taxon>Spiralia</taxon>
        <taxon>Lophotrochozoa</taxon>
        <taxon>Mollusca</taxon>
        <taxon>Bivalvia</taxon>
        <taxon>Autobranchia</taxon>
        <taxon>Heteroconchia</taxon>
        <taxon>Euheterodonta</taxon>
        <taxon>Imparidentia</taxon>
        <taxon>Neoheterodontei</taxon>
        <taxon>Myida</taxon>
        <taxon>Dreissenoidea</taxon>
        <taxon>Dreissenidae</taxon>
        <taxon>Dreissena</taxon>
    </lineage>
</organism>
<dbReference type="InterPro" id="IPR000315">
    <property type="entry name" value="Znf_B-box"/>
</dbReference>
<reference evidence="3" key="1">
    <citation type="journal article" date="2019" name="bioRxiv">
        <title>The Genome of the Zebra Mussel, Dreissena polymorpha: A Resource for Invasive Species Research.</title>
        <authorList>
            <person name="McCartney M.A."/>
            <person name="Auch B."/>
            <person name="Kono T."/>
            <person name="Mallez S."/>
            <person name="Zhang Y."/>
            <person name="Obille A."/>
            <person name="Becker A."/>
            <person name="Abrahante J.E."/>
            <person name="Garbe J."/>
            <person name="Badalamenti J.P."/>
            <person name="Herman A."/>
            <person name="Mangelson H."/>
            <person name="Liachko I."/>
            <person name="Sullivan S."/>
            <person name="Sone E.D."/>
            <person name="Koren S."/>
            <person name="Silverstein K.A.T."/>
            <person name="Beckman K.B."/>
            <person name="Gohl D.M."/>
        </authorList>
    </citation>
    <scope>NUCLEOTIDE SEQUENCE</scope>
    <source>
        <strain evidence="3">Duluth1</strain>
        <tissue evidence="3">Whole animal</tissue>
    </source>
</reference>
<dbReference type="InterPro" id="IPR047153">
    <property type="entry name" value="TRIM45/56/19-like"/>
</dbReference>
<keyword evidence="4" id="KW-1185">Reference proteome</keyword>
<dbReference type="SUPFAM" id="SSF63829">
    <property type="entry name" value="Calcium-dependent phosphotriesterase"/>
    <property type="match status" value="1"/>
</dbReference>
<keyword evidence="1" id="KW-0479">Metal-binding</keyword>
<dbReference type="AlphaFoldDB" id="A0A9D4JGS2"/>
<dbReference type="PROSITE" id="PS50119">
    <property type="entry name" value="ZF_BBOX"/>
    <property type="match status" value="1"/>
</dbReference>
<name>A0A9D4JGS2_DREPO</name>
<protein>
    <recommendedName>
        <fullName evidence="2">B box-type domain-containing protein</fullName>
    </recommendedName>
</protein>
<dbReference type="InterPro" id="IPR011042">
    <property type="entry name" value="6-blade_b-propeller_TolB-like"/>
</dbReference>
<dbReference type="PANTHER" id="PTHR25462">
    <property type="entry name" value="BONUS, ISOFORM C-RELATED"/>
    <property type="match status" value="1"/>
</dbReference>
<dbReference type="GO" id="GO:0008270">
    <property type="term" value="F:zinc ion binding"/>
    <property type="evidence" value="ECO:0007669"/>
    <property type="project" value="UniProtKB-KW"/>
</dbReference>
<evidence type="ECO:0000259" key="2">
    <source>
        <dbReference type="PROSITE" id="PS50119"/>
    </source>
</evidence>
<dbReference type="Gene3D" id="3.30.160.60">
    <property type="entry name" value="Classic Zinc Finger"/>
    <property type="match status" value="1"/>
</dbReference>
<dbReference type="PANTHER" id="PTHR25462:SF291">
    <property type="entry name" value="E3 UBIQUITIN-PROTEIN LIGASE TRIM45"/>
    <property type="match status" value="1"/>
</dbReference>
<accession>A0A9D4JGS2</accession>
<reference evidence="3" key="2">
    <citation type="submission" date="2020-11" db="EMBL/GenBank/DDBJ databases">
        <authorList>
            <person name="McCartney M.A."/>
            <person name="Auch B."/>
            <person name="Kono T."/>
            <person name="Mallez S."/>
            <person name="Becker A."/>
            <person name="Gohl D.M."/>
            <person name="Silverstein K.A.T."/>
            <person name="Koren S."/>
            <person name="Bechman K.B."/>
            <person name="Herman A."/>
            <person name="Abrahante J.E."/>
            <person name="Garbe J."/>
        </authorList>
    </citation>
    <scope>NUCLEOTIDE SEQUENCE</scope>
    <source>
        <strain evidence="3">Duluth1</strain>
        <tissue evidence="3">Whole animal</tissue>
    </source>
</reference>
<comment type="caution">
    <text evidence="3">The sequence shown here is derived from an EMBL/GenBank/DDBJ whole genome shotgun (WGS) entry which is preliminary data.</text>
</comment>
<dbReference type="OrthoDB" id="5800423at2759"/>
<dbReference type="EMBL" id="JAIWYP010000006">
    <property type="protein sequence ID" value="KAH3807037.1"/>
    <property type="molecule type" value="Genomic_DNA"/>
</dbReference>
<feature type="domain" description="B box-type" evidence="2">
    <location>
        <begin position="25"/>
        <end position="71"/>
    </location>
</feature>
<gene>
    <name evidence="3" type="ORF">DPMN_135369</name>
</gene>
<evidence type="ECO:0000313" key="4">
    <source>
        <dbReference type="Proteomes" id="UP000828390"/>
    </source>
</evidence>
<dbReference type="Gene3D" id="2.120.10.30">
    <property type="entry name" value="TolB, C-terminal domain"/>
    <property type="match status" value="1"/>
</dbReference>
<dbReference type="Proteomes" id="UP000828390">
    <property type="component" value="Unassembled WGS sequence"/>
</dbReference>